<feature type="domain" description="FHA" evidence="3">
    <location>
        <begin position="381"/>
        <end position="437"/>
    </location>
</feature>
<dbReference type="EMBL" id="JALJOS010000007">
    <property type="protein sequence ID" value="KAK9836720.1"/>
    <property type="molecule type" value="Genomic_DNA"/>
</dbReference>
<feature type="region of interest" description="Disordered" evidence="2">
    <location>
        <begin position="256"/>
        <end position="283"/>
    </location>
</feature>
<dbReference type="PANTHER" id="PTHR13233:SF0">
    <property type="entry name" value="MICROSPHERULE PROTEIN 1"/>
    <property type="match status" value="1"/>
</dbReference>
<dbReference type="SUPFAM" id="SSF49879">
    <property type="entry name" value="SMAD/FHA domain"/>
    <property type="match status" value="1"/>
</dbReference>
<dbReference type="AlphaFoldDB" id="A0AAW1RSV5"/>
<gene>
    <name evidence="4" type="ORF">WJX74_006629</name>
</gene>
<dbReference type="InterPro" id="IPR037912">
    <property type="entry name" value="MCRS1"/>
</dbReference>
<comment type="caution">
    <text evidence="4">The sequence shown here is derived from an EMBL/GenBank/DDBJ whole genome shotgun (WGS) entry which is preliminary data.</text>
</comment>
<dbReference type="GO" id="GO:0045944">
    <property type="term" value="P:positive regulation of transcription by RNA polymerase II"/>
    <property type="evidence" value="ECO:0007669"/>
    <property type="project" value="TreeGrafter"/>
</dbReference>
<evidence type="ECO:0000256" key="1">
    <source>
        <dbReference type="SAM" id="Coils"/>
    </source>
</evidence>
<dbReference type="Gene3D" id="2.60.200.20">
    <property type="match status" value="1"/>
</dbReference>
<keyword evidence="1" id="KW-0175">Coiled coil</keyword>
<evidence type="ECO:0000259" key="3">
    <source>
        <dbReference type="PROSITE" id="PS50006"/>
    </source>
</evidence>
<name>A0AAW1RSV5_9CHLO</name>
<evidence type="ECO:0000313" key="5">
    <source>
        <dbReference type="Proteomes" id="UP001438707"/>
    </source>
</evidence>
<dbReference type="GO" id="GO:0071339">
    <property type="term" value="C:MLL1 complex"/>
    <property type="evidence" value="ECO:0007669"/>
    <property type="project" value="InterPro"/>
</dbReference>
<dbReference type="GO" id="GO:0031011">
    <property type="term" value="C:Ino80 complex"/>
    <property type="evidence" value="ECO:0007669"/>
    <property type="project" value="InterPro"/>
</dbReference>
<dbReference type="InterPro" id="IPR000253">
    <property type="entry name" value="FHA_dom"/>
</dbReference>
<proteinExistence type="predicted"/>
<organism evidence="4 5">
    <name type="scientific">Apatococcus lobatus</name>
    <dbReference type="NCBI Taxonomy" id="904363"/>
    <lineage>
        <taxon>Eukaryota</taxon>
        <taxon>Viridiplantae</taxon>
        <taxon>Chlorophyta</taxon>
        <taxon>core chlorophytes</taxon>
        <taxon>Trebouxiophyceae</taxon>
        <taxon>Chlorellales</taxon>
        <taxon>Chlorellaceae</taxon>
        <taxon>Apatococcus</taxon>
    </lineage>
</organism>
<feature type="region of interest" description="Disordered" evidence="2">
    <location>
        <begin position="75"/>
        <end position="122"/>
    </location>
</feature>
<dbReference type="PANTHER" id="PTHR13233">
    <property type="entry name" value="MICROSPHERULE PROTEIN 1"/>
    <property type="match status" value="1"/>
</dbReference>
<feature type="coiled-coil region" evidence="1">
    <location>
        <begin position="40"/>
        <end position="67"/>
    </location>
</feature>
<accession>A0AAW1RSV5</accession>
<dbReference type="PROSITE" id="PS50006">
    <property type="entry name" value="FHA_DOMAIN"/>
    <property type="match status" value="1"/>
</dbReference>
<dbReference type="GO" id="GO:0044545">
    <property type="term" value="C:NSL complex"/>
    <property type="evidence" value="ECO:0007669"/>
    <property type="project" value="TreeGrafter"/>
</dbReference>
<dbReference type="Pfam" id="PF00498">
    <property type="entry name" value="FHA"/>
    <property type="match status" value="1"/>
</dbReference>
<sequence>MEAQHPLKRGAEQAGLKADNGSLKRQKSASMHGDKLLSEAQLLKRRIRRQARLLKAYEEEGQQLYEELQEGYNMWKKQAEGPDDSKTAREDKSPQDLQSAPVEVHQHGSAPAGQDDSKDSKSDWHKLSLVNNHMSSPPAFQPPKLLAHMAAPAQMEASQGSNRAKPKESITAIFHNESGQSTNSPQPLAQTKDGADQLQAHPMLQERRGDVMHKVHGQPQDVPARPSSAFAAMAGRALEASGSLSGSFSRELPYRATTGGHLRGTGSSGRRLQSFDSAVSSNSRLEGLQQAICRDTSSSEDDADATGAHGETTGQDLKEDAAAHGCIIGSQDALTFKDQLPTISRREQGCSVASARELDKCSALAALCGNSTRFLLHRTAISIGRSSDLGQVDLDLGNEQQGAHVCRKQAQLALKSDGHWRLTNTGRRCVHINGNPCRQGQSVHLHHLSLLQMGGVNLMFMENQIAVRRVVSRTVTLAL</sequence>
<protein>
    <recommendedName>
        <fullName evidence="3">FHA domain-containing protein</fullName>
    </recommendedName>
</protein>
<evidence type="ECO:0000313" key="4">
    <source>
        <dbReference type="EMBL" id="KAK9836720.1"/>
    </source>
</evidence>
<evidence type="ECO:0000256" key="2">
    <source>
        <dbReference type="SAM" id="MobiDB-lite"/>
    </source>
</evidence>
<dbReference type="Proteomes" id="UP001438707">
    <property type="component" value="Unassembled WGS sequence"/>
</dbReference>
<dbReference type="InterPro" id="IPR008984">
    <property type="entry name" value="SMAD_FHA_dom_sf"/>
</dbReference>
<feature type="compositionally biased region" description="Basic and acidic residues" evidence="2">
    <location>
        <begin position="77"/>
        <end position="94"/>
    </location>
</feature>
<feature type="region of interest" description="Disordered" evidence="2">
    <location>
        <begin position="294"/>
        <end position="313"/>
    </location>
</feature>
<feature type="region of interest" description="Disordered" evidence="2">
    <location>
        <begin position="1"/>
        <end position="38"/>
    </location>
</feature>
<keyword evidence="5" id="KW-1185">Reference proteome</keyword>
<dbReference type="GO" id="GO:0002151">
    <property type="term" value="F:G-quadruplex RNA binding"/>
    <property type="evidence" value="ECO:0007669"/>
    <property type="project" value="InterPro"/>
</dbReference>
<feature type="compositionally biased region" description="Polar residues" evidence="2">
    <location>
        <begin position="268"/>
        <end position="283"/>
    </location>
</feature>
<reference evidence="4 5" key="1">
    <citation type="journal article" date="2024" name="Nat. Commun.">
        <title>Phylogenomics reveals the evolutionary origins of lichenization in chlorophyte algae.</title>
        <authorList>
            <person name="Puginier C."/>
            <person name="Libourel C."/>
            <person name="Otte J."/>
            <person name="Skaloud P."/>
            <person name="Haon M."/>
            <person name="Grisel S."/>
            <person name="Petersen M."/>
            <person name="Berrin J.G."/>
            <person name="Delaux P.M."/>
            <person name="Dal Grande F."/>
            <person name="Keller J."/>
        </authorList>
    </citation>
    <scope>NUCLEOTIDE SEQUENCE [LARGE SCALE GENOMIC DNA]</scope>
    <source>
        <strain evidence="4 5">SAG 2145</strain>
    </source>
</reference>